<keyword evidence="7" id="KW-1185">Reference proteome</keyword>
<dbReference type="InterPro" id="IPR006127">
    <property type="entry name" value="ZnuA-like"/>
</dbReference>
<keyword evidence="4 5" id="KW-0732">Signal</keyword>
<feature type="signal peptide" evidence="5">
    <location>
        <begin position="1"/>
        <end position="25"/>
    </location>
</feature>
<dbReference type="CDD" id="cd01020">
    <property type="entry name" value="TroA_b"/>
    <property type="match status" value="1"/>
</dbReference>
<name>A0A0R1HPV4_9LACO</name>
<evidence type="ECO:0000256" key="3">
    <source>
        <dbReference type="ARBA" id="ARBA00022723"/>
    </source>
</evidence>
<comment type="caution">
    <text evidence="6">The sequence shown here is derived from an EMBL/GenBank/DDBJ whole genome shotgun (WGS) entry which is preliminary data.</text>
</comment>
<reference evidence="6 7" key="1">
    <citation type="journal article" date="2015" name="Genome Announc.">
        <title>Expanding the biotechnology potential of lactobacilli through comparative genomics of 213 strains and associated genera.</title>
        <authorList>
            <person name="Sun Z."/>
            <person name="Harris H.M."/>
            <person name="McCann A."/>
            <person name="Guo C."/>
            <person name="Argimon S."/>
            <person name="Zhang W."/>
            <person name="Yang X."/>
            <person name="Jeffery I.B."/>
            <person name="Cooney J.C."/>
            <person name="Kagawa T.F."/>
            <person name="Liu W."/>
            <person name="Song Y."/>
            <person name="Salvetti E."/>
            <person name="Wrobel A."/>
            <person name="Rasinkangas P."/>
            <person name="Parkhill J."/>
            <person name="Rea M.C."/>
            <person name="O'Sullivan O."/>
            <person name="Ritari J."/>
            <person name="Douillard F.P."/>
            <person name="Paul Ross R."/>
            <person name="Yang R."/>
            <person name="Briner A.E."/>
            <person name="Felis G.E."/>
            <person name="de Vos W.M."/>
            <person name="Barrangou R."/>
            <person name="Klaenhammer T.R."/>
            <person name="Caufield P.W."/>
            <person name="Cui Y."/>
            <person name="Zhang H."/>
            <person name="O'Toole P.W."/>
        </authorList>
    </citation>
    <scope>NUCLEOTIDE SEQUENCE [LARGE SCALE GENOMIC DNA]</scope>
    <source>
        <strain evidence="6 7">JCM 15530</strain>
    </source>
</reference>
<dbReference type="RefSeq" id="WP_056942328.1">
    <property type="nucleotide sequence ID" value="NZ_AZCX01000003.1"/>
</dbReference>
<protein>
    <submittedName>
        <fullName evidence="6">ABC superfamily ATP binding cassette transporter, binding protein</fullName>
    </submittedName>
</protein>
<evidence type="ECO:0000256" key="2">
    <source>
        <dbReference type="ARBA" id="ARBA00022448"/>
    </source>
</evidence>
<dbReference type="EMBL" id="AZCX01000003">
    <property type="protein sequence ID" value="KRK48518.1"/>
    <property type="molecule type" value="Genomic_DNA"/>
</dbReference>
<dbReference type="AlphaFoldDB" id="A0A0R1HPV4"/>
<evidence type="ECO:0000256" key="4">
    <source>
        <dbReference type="ARBA" id="ARBA00022729"/>
    </source>
</evidence>
<keyword evidence="3" id="KW-0479">Metal-binding</keyword>
<dbReference type="PANTHER" id="PTHR42953">
    <property type="entry name" value="HIGH-AFFINITY ZINC UPTAKE SYSTEM PROTEIN ZNUA-RELATED"/>
    <property type="match status" value="1"/>
</dbReference>
<dbReference type="Pfam" id="PF01297">
    <property type="entry name" value="ZnuA"/>
    <property type="match status" value="1"/>
</dbReference>
<dbReference type="OrthoDB" id="9810636at2"/>
<evidence type="ECO:0000313" key="6">
    <source>
        <dbReference type="EMBL" id="KRK48518.1"/>
    </source>
</evidence>
<dbReference type="GO" id="GO:0046872">
    <property type="term" value="F:metal ion binding"/>
    <property type="evidence" value="ECO:0007669"/>
    <property type="project" value="UniProtKB-KW"/>
</dbReference>
<comment type="subcellular location">
    <subcellularLocation>
        <location evidence="1">Cell envelope</location>
    </subcellularLocation>
</comment>
<accession>A0A0R1HPV4</accession>
<dbReference type="STRING" id="1302272.FC96_GL001628"/>
<proteinExistence type="predicted"/>
<dbReference type="Proteomes" id="UP000050911">
    <property type="component" value="Unassembled WGS sequence"/>
</dbReference>
<dbReference type="GO" id="GO:0030001">
    <property type="term" value="P:metal ion transport"/>
    <property type="evidence" value="ECO:0007669"/>
    <property type="project" value="InterPro"/>
</dbReference>
<dbReference type="GO" id="GO:0030313">
    <property type="term" value="C:cell envelope"/>
    <property type="evidence" value="ECO:0007669"/>
    <property type="project" value="UniProtKB-SubCell"/>
</dbReference>
<feature type="chain" id="PRO_5006405267" evidence="5">
    <location>
        <begin position="26"/>
        <end position="302"/>
    </location>
</feature>
<keyword evidence="2" id="KW-0813">Transport</keyword>
<dbReference type="PROSITE" id="PS51257">
    <property type="entry name" value="PROKAR_LIPOPROTEIN"/>
    <property type="match status" value="1"/>
</dbReference>
<dbReference type="PANTHER" id="PTHR42953:SF1">
    <property type="entry name" value="METAL-BINDING PROTEIN HI_0362-RELATED"/>
    <property type="match status" value="1"/>
</dbReference>
<gene>
    <name evidence="6" type="ORF">FC96_GL001628</name>
</gene>
<evidence type="ECO:0000256" key="1">
    <source>
        <dbReference type="ARBA" id="ARBA00004196"/>
    </source>
</evidence>
<evidence type="ECO:0000313" key="7">
    <source>
        <dbReference type="Proteomes" id="UP000050911"/>
    </source>
</evidence>
<dbReference type="InterPro" id="IPR050492">
    <property type="entry name" value="Bact_metal-bind_prot9"/>
</dbReference>
<sequence length="302" mass="33284">MFKTHRFLKRLAAVVAVFSLGIVLAACGQTSGQKKSGQINVVTSTDFYGEVARAVVGNKGTVKSIINKPSVDPHDYEPTPAVAKEVAGADVAVANGIGYDTWMNKLVSHGHDTTFLKVGENVMHKKDGDNPHLWYNPKTMPALANALAAKFGTLQPKNKAYFQKNAQKYIESLKPINAELDQLKATAKKTANKAVYVSEPVFDYAIEAMGFKVGNHGFEEAVENETDPSPKMLTDMHQGLKKRQVAFFVYNKQVTSKTVQNLVAMANENRVPVLKVTETLPAGHDYKSWMLDQYRALNQILK</sequence>
<dbReference type="Gene3D" id="3.40.50.1980">
    <property type="entry name" value="Nitrogenase molybdenum iron protein domain"/>
    <property type="match status" value="2"/>
</dbReference>
<organism evidence="6 7">
    <name type="scientific">Secundilactobacillus kimchicus JCM 15530</name>
    <dbReference type="NCBI Taxonomy" id="1302272"/>
    <lineage>
        <taxon>Bacteria</taxon>
        <taxon>Bacillati</taxon>
        <taxon>Bacillota</taxon>
        <taxon>Bacilli</taxon>
        <taxon>Lactobacillales</taxon>
        <taxon>Lactobacillaceae</taxon>
        <taxon>Secundilactobacillus</taxon>
    </lineage>
</organism>
<dbReference type="SUPFAM" id="SSF53807">
    <property type="entry name" value="Helical backbone' metal receptor"/>
    <property type="match status" value="1"/>
</dbReference>
<evidence type="ECO:0000256" key="5">
    <source>
        <dbReference type="SAM" id="SignalP"/>
    </source>
</evidence>
<dbReference type="PATRIC" id="fig|1302272.5.peg.1645"/>